<accession>A0AAT9GMN8</accession>
<reference evidence="3" key="1">
    <citation type="submission" date="2024-02" db="EMBL/GenBank/DDBJ databases">
        <title>Sediminibacterium planktonica sp. nov. and Sediminibacterium longus sp. nov., isolated from surface lake and river water.</title>
        <authorList>
            <person name="Watanabe K."/>
            <person name="Takemine S."/>
            <person name="Ishii Y."/>
            <person name="Ogata Y."/>
            <person name="Shindo C."/>
            <person name="Suda W."/>
        </authorList>
    </citation>
    <scope>NUCLEOTIDE SEQUENCE</scope>
    <source>
        <strain evidence="3">KACHI17</strain>
    </source>
</reference>
<feature type="region of interest" description="Disordered" evidence="1">
    <location>
        <begin position="1"/>
        <end position="30"/>
    </location>
</feature>
<evidence type="ECO:0000313" key="3">
    <source>
        <dbReference type="EMBL" id="BFG71840.1"/>
    </source>
</evidence>
<dbReference type="InterPro" id="IPR026377">
    <property type="entry name" value="Cell_surface_SprA"/>
</dbReference>
<protein>
    <submittedName>
        <fullName evidence="3">Cell surface protein SprA</fullName>
    </submittedName>
</protein>
<organism evidence="3">
    <name type="scientific">Sediminibacterium sp. KACHI17</name>
    <dbReference type="NCBI Taxonomy" id="1751071"/>
    <lineage>
        <taxon>Bacteria</taxon>
        <taxon>Pseudomonadati</taxon>
        <taxon>Bacteroidota</taxon>
        <taxon>Chitinophagia</taxon>
        <taxon>Chitinophagales</taxon>
        <taxon>Chitinophagaceae</taxon>
        <taxon>Sediminibacterium</taxon>
    </lineage>
</organism>
<proteinExistence type="predicted"/>
<feature type="domain" description="Gliding motility protein SprA N-terminal" evidence="2">
    <location>
        <begin position="1084"/>
        <end position="1601"/>
    </location>
</feature>
<evidence type="ECO:0000259" key="2">
    <source>
        <dbReference type="Pfam" id="PF14349"/>
    </source>
</evidence>
<dbReference type="Pfam" id="PF14349">
    <property type="entry name" value="SprA_N"/>
    <property type="match status" value="2"/>
</dbReference>
<feature type="domain" description="Gliding motility protein SprA N-terminal" evidence="2">
    <location>
        <begin position="42"/>
        <end position="350"/>
    </location>
</feature>
<dbReference type="InterPro" id="IPR025684">
    <property type="entry name" value="SprA_N_dom"/>
</dbReference>
<name>A0AAT9GMN8_9BACT</name>
<evidence type="ECO:0000256" key="1">
    <source>
        <dbReference type="SAM" id="MobiDB-lite"/>
    </source>
</evidence>
<feature type="region of interest" description="Disordered" evidence="1">
    <location>
        <begin position="1882"/>
        <end position="1901"/>
    </location>
</feature>
<dbReference type="EMBL" id="AP029612">
    <property type="protein sequence ID" value="BFG71840.1"/>
    <property type="molecule type" value="Genomic_DNA"/>
</dbReference>
<gene>
    <name evidence="3" type="primary">sprA</name>
    <name evidence="3" type="ORF">KACHI17_27210</name>
</gene>
<dbReference type="NCBIfam" id="TIGR04189">
    <property type="entry name" value="surface_SprA"/>
    <property type="match status" value="1"/>
</dbReference>
<sequence length="2431" mass="274805">MSHAPASAQQQDSLRYPISDRRGDAFSQQSRNPFDLRDTALIKRSIEYDPKTRQYIIVEKIGNRYYRTPTNMSFEEFWRMQAREQERAYFKKRADALTLLNKKVARPKHEVYTSLFDRIFGLNDAVNRFAGDIKNNINDVRSAANDLNALNKLKIDIRPTGDVNILAGYQGQNIKNPTLPERARKNGGFDFDMNANLNVNANIGNKLKFPINYNTLSNLNFDNQLKLDYKGMDDELIKSIEAGNISFQSRGTLIPSAQNLFGIKTQLQFGKLFVTGALANQRSSRQSVALQGGAATQNFQKRLDDYEENRHFLLGQYFKDNYNKTMANLPVVNSQVQIQRIEVWVTNRTGATTEARDIVGLMDLGEARPYNPAVSSQTNNPLPFNGANNLYPSLAGDPNTRNPSFINTLLLSKGLRPVDDYEKTFARKLAATEYTFNPQVGFISINTQLQPDEVLAVAFQYTYNGRVYQVGEFSQDVALDSTGGVQKVLFLKLLKATSQRIQLPIWDWMMKNVYSLDVFGGIQREDFKLNVLYEEPSGGLKRYLPETSPAVGGQPLLRILNLDRLNNRNDPQPDGVFDFIDNFTVLPQTGKIIFPVLEPFGRDLDTLAFSGLPASVKNKYVYYALYDSIKAIAQTYANLNRFVMQGQVKGNSSGSEIYLNTFNIPQGSVTVTAGGQILKEGADYTVDYNLGTVRILNAGILNSNVPVNVSFENNAGFGMQQRGFSGLRLDYIASKKLSLGATSVRLGERPFFTKMAYGDDPIRNTMYGLDFSYQSELPGLTRLLNKLPFYSTKATSAINAYGEAAFLKPGHPPQIGRGEQGLIFIDDFEGTRTSIDLRFPFVAWTLASTPQGNAKFPEATLTDSIDYNFNRAKLAWYNIEPNLQDKNSSNNPLRRNLTELSDPRVRQVFTNELFPQRTTNITDVQAATFDLAFYPTEKGPYNFETRPSEFTANGRLTKPGNRWGGIMRAIDQTDFETGNIEFFEIWMQDPFILNPTSRGGKFFLNLGNVSEDVLKDGKRFYENGLNTPNIPAAVDSTNTWGKTPVNPIQITQAFSNDPNDRPFQDVGFDGLDDDAERRKKGYILNRIAQNFGTSSPAFIQAQADLARDNYKWFRDNSFDQLGTGILGRYKNHNNPQGNSPVAVTGGGQFTPAATLYPDNEDLNRDNTLNETEAYYEYEVNLRPGMDVGITPYITDKRRVTVNAADGTTKTEDWFLFRIPIRGFSRKVGSIADFKSIRFARLYLTDFEDSVVIRMARMDLVRNQWRQFSFNLDTTGSYTPINNIAGTTFNTLAVNLEENSSRRPVNYIMPPGVERVQLLSNNGVNLQQNEQAMSLQVRNLITGDARAVFKTLNLDIRQYGNLSMYLHAESVPGQRPLQDDELYAVVRIGQDFLNNYYEIKVPLKVTAPGTYPRGQEERVWPAANDLNVSLRDLIDLKLRRNERGGTVTNIYRERFGNKIYSIRGNPNLGEVRGILVGVENPYRPDGPMLSSEVWVNELRLSDLDERGGWAALGRVDLLLADLGTMSVSANTRSQGFGTIEQRVNERARDNLMQFDIAANIDAGKLLPKKARFSLPVYASINRTILTPEYDPFDRDVRYKEKLNNSLPNQRDSIRKAAVDQTTIRTLNFTNARFLPGAKQGLLSLSNFDFNYSFTETEQTSPVIDQNKVTRHRGGFGYTYNAQSNYIEPFKKILKSNSPWFALVKDFNFNLKPSFLSFRTDIQRQFGQFIPRIVNTFDSKVERVDTTYDKYFTFDRFYNLRWDLSRSLNLDFSAVNNARVDEPFGRIDTKEKKDSVRKNFFNGGRNTLYTQKAILTYTLPLNKFPMTDWITARYGYTASYNWIGASRLAYNLGNTLENAQENNFTAQFNFASLYAKSRWMRALDNVPPPKQKGDTTKNKKAPSNLLGSTLLPKSVALQGLFGKDRKEALKKWKAQRRDERIAQRLLRANQLPELSGLERAGGKLLTMLKNVSLNYSANYKSRLPGYMDSTRFIGQNFNSMAPGLDYVFGKQPDTAWLNKKAAQGLLSRDTTFNFLFRQSFEQRFNITAQLEPVRELIIDLNLEKTFTKDYSELFKDTLGTGKFSHLNPLATGGFSVSYVAFNTLFGKFNPNEISTTFKTFENNRLVVSKRVAEANPYWQALPAGQKFTADGYATGYGRYSQDVLIPSFLAAYTGKDPNSVSLIKQSNPNISANPFSGILPKPNWRLTYTGLSKLPSLQKIFNNITFTHGYKGNLSMNSFNSALLYTDPFRLGGPAFIDTVSGNFIPYFLVPNITMQESFEPLIGVDITTNDQMNLKFTYGKGRRLSLSLVDFQLSETRNTDWTFGFSWRKRGVNLPFKLPGGKAKKLENDLTLKVDIGMRDESLTNSRLDQANAYGTGGQKEITIQPSIDYIINNRVNIRFFFDQRRVTPYISTSAPSVNTRAGVSVRVSLAQ</sequence>